<evidence type="ECO:0000313" key="1">
    <source>
        <dbReference type="EMBL" id="PFQ50438.1"/>
    </source>
</evidence>
<sequence length="75" mass="8951">MHKPSLIAYSPYDHQIYKKIMIDPMYMQVLPAVVPLQMQQPLAAHMQHYLYGPSFYENPYFKHFHNNVKAQVWEG</sequence>
<dbReference type="Proteomes" id="UP000224386">
    <property type="component" value="Unassembled WGS sequence"/>
</dbReference>
<organism evidence="1 3">
    <name type="scientific">Bacillus cereus</name>
    <dbReference type="NCBI Taxonomy" id="1396"/>
    <lineage>
        <taxon>Bacteria</taxon>
        <taxon>Bacillati</taxon>
        <taxon>Bacillota</taxon>
        <taxon>Bacilli</taxon>
        <taxon>Bacillales</taxon>
        <taxon>Bacillaceae</taxon>
        <taxon>Bacillus</taxon>
        <taxon>Bacillus cereus group</taxon>
    </lineage>
</organism>
<dbReference type="EMBL" id="NUUR01000018">
    <property type="protein sequence ID" value="PHG83207.1"/>
    <property type="molecule type" value="Genomic_DNA"/>
</dbReference>
<name>A0A2A7ZXK6_BACCE</name>
<evidence type="ECO:0000313" key="2">
    <source>
        <dbReference type="EMBL" id="PHG83207.1"/>
    </source>
</evidence>
<evidence type="ECO:0000313" key="4">
    <source>
        <dbReference type="Proteomes" id="UP000225135"/>
    </source>
</evidence>
<reference evidence="3 4" key="1">
    <citation type="submission" date="2017-09" db="EMBL/GenBank/DDBJ databases">
        <title>Large-scale bioinformatics analysis of Bacillus genomes uncovers conserved roles of natural products in bacterial physiology.</title>
        <authorList>
            <consortium name="Agbiome Team Llc"/>
            <person name="Bleich R.M."/>
            <person name="Grubbs K.J."/>
            <person name="Santa Maria K.C."/>
            <person name="Allen S.E."/>
            <person name="Farag S."/>
            <person name="Shank E.A."/>
            <person name="Bowers A."/>
        </authorList>
    </citation>
    <scope>NUCLEOTIDE SEQUENCE [LARGE SCALE GENOMIC DNA]</scope>
    <source>
        <strain evidence="2 4">AFS029792</strain>
        <strain evidence="1 3">AFS070861</strain>
    </source>
</reference>
<dbReference type="EMBL" id="NVAP01000010">
    <property type="protein sequence ID" value="PFQ50438.1"/>
    <property type="molecule type" value="Genomic_DNA"/>
</dbReference>
<comment type="caution">
    <text evidence="1">The sequence shown here is derived from an EMBL/GenBank/DDBJ whole genome shotgun (WGS) entry which is preliminary data.</text>
</comment>
<protein>
    <submittedName>
        <fullName evidence="1">Uncharacterized protein</fullName>
    </submittedName>
</protein>
<proteinExistence type="predicted"/>
<dbReference type="AlphaFoldDB" id="A0A2A7ZXK6"/>
<gene>
    <name evidence="2" type="ORF">COI69_07750</name>
    <name evidence="1" type="ORF">COK05_05415</name>
</gene>
<dbReference type="Proteomes" id="UP000225135">
    <property type="component" value="Unassembled WGS sequence"/>
</dbReference>
<evidence type="ECO:0000313" key="3">
    <source>
        <dbReference type="Proteomes" id="UP000224386"/>
    </source>
</evidence>
<accession>A0A2A7ZXK6</accession>
<dbReference type="RefSeq" id="WP_016080942.1">
    <property type="nucleotide sequence ID" value="NZ_JAIVKQ010000003.1"/>
</dbReference>